<organism evidence="2 3">
    <name type="scientific">Mycena rosella</name>
    <name type="common">Pink bonnet</name>
    <name type="synonym">Agaricus rosellus</name>
    <dbReference type="NCBI Taxonomy" id="1033263"/>
    <lineage>
        <taxon>Eukaryota</taxon>
        <taxon>Fungi</taxon>
        <taxon>Dikarya</taxon>
        <taxon>Basidiomycota</taxon>
        <taxon>Agaricomycotina</taxon>
        <taxon>Agaricomycetes</taxon>
        <taxon>Agaricomycetidae</taxon>
        <taxon>Agaricales</taxon>
        <taxon>Marasmiineae</taxon>
        <taxon>Mycenaceae</taxon>
        <taxon>Mycena</taxon>
    </lineage>
</organism>
<reference evidence="2" key="1">
    <citation type="submission" date="2023-03" db="EMBL/GenBank/DDBJ databases">
        <title>Massive genome expansion in bonnet fungi (Mycena s.s.) driven by repeated elements and novel gene families across ecological guilds.</title>
        <authorList>
            <consortium name="Lawrence Berkeley National Laboratory"/>
            <person name="Harder C.B."/>
            <person name="Miyauchi S."/>
            <person name="Viragh M."/>
            <person name="Kuo A."/>
            <person name="Thoen E."/>
            <person name="Andreopoulos B."/>
            <person name="Lu D."/>
            <person name="Skrede I."/>
            <person name="Drula E."/>
            <person name="Henrissat B."/>
            <person name="Morin E."/>
            <person name="Kohler A."/>
            <person name="Barry K."/>
            <person name="LaButti K."/>
            <person name="Morin E."/>
            <person name="Salamov A."/>
            <person name="Lipzen A."/>
            <person name="Mereny Z."/>
            <person name="Hegedus B."/>
            <person name="Baldrian P."/>
            <person name="Stursova M."/>
            <person name="Weitz H."/>
            <person name="Taylor A."/>
            <person name="Grigoriev I.V."/>
            <person name="Nagy L.G."/>
            <person name="Martin F."/>
            <person name="Kauserud H."/>
        </authorList>
    </citation>
    <scope>NUCLEOTIDE SEQUENCE</scope>
    <source>
        <strain evidence="2">CBHHK067</strain>
    </source>
</reference>
<evidence type="ECO:0000256" key="1">
    <source>
        <dbReference type="SAM" id="MobiDB-lite"/>
    </source>
</evidence>
<accession>A0AAD7GYG7</accession>
<comment type="caution">
    <text evidence="2">The sequence shown here is derived from an EMBL/GenBank/DDBJ whole genome shotgun (WGS) entry which is preliminary data.</text>
</comment>
<feature type="compositionally biased region" description="Polar residues" evidence="1">
    <location>
        <begin position="22"/>
        <end position="31"/>
    </location>
</feature>
<name>A0AAD7GYG7_MYCRO</name>
<evidence type="ECO:0000313" key="3">
    <source>
        <dbReference type="Proteomes" id="UP001221757"/>
    </source>
</evidence>
<gene>
    <name evidence="2" type="ORF">B0H17DRAFT_1124900</name>
</gene>
<dbReference type="Proteomes" id="UP001221757">
    <property type="component" value="Unassembled WGS sequence"/>
</dbReference>
<protein>
    <submittedName>
        <fullName evidence="2">Uncharacterized protein</fullName>
    </submittedName>
</protein>
<keyword evidence="3" id="KW-1185">Reference proteome</keyword>
<evidence type="ECO:0000313" key="2">
    <source>
        <dbReference type="EMBL" id="KAJ7708121.1"/>
    </source>
</evidence>
<feature type="region of interest" description="Disordered" evidence="1">
    <location>
        <begin position="1"/>
        <end position="31"/>
    </location>
</feature>
<dbReference type="CDD" id="cd21037">
    <property type="entry name" value="MLKL_NTD"/>
    <property type="match status" value="1"/>
</dbReference>
<dbReference type="EMBL" id="JARKIE010000004">
    <property type="protein sequence ID" value="KAJ7708121.1"/>
    <property type="molecule type" value="Genomic_DNA"/>
</dbReference>
<proteinExistence type="predicted"/>
<feature type="region of interest" description="Disordered" evidence="1">
    <location>
        <begin position="260"/>
        <end position="287"/>
    </location>
</feature>
<sequence length="713" mass="78731">MSTSERPASSPGPGLPHPIGASTLSPPQSDTLSLVESQVDIPASPASHSSWRDRRVNKAVDTVIHVAGDHALPIAAEALSVVPLPGLSTAARILDSIWKSLQLVQTNRLACLRLTERCADLLLAINAIVVESGHEVVEELKLPLETLNEQGVQSDPPHRRFSVFERFLKEQAELTFFIRYLKKDDILREIAECDSSVRDCLEIFNIAIQARILKQVLPSSTQDAPMLLGQVETNPPPIFHPSSVGTLDALNLVVFPADPASSSSKDDVSSLSEKLRQVQETENKADRARDLDDLGRILYETMNAPNHLEVMRILQIEEPDMPAAIMVLLRELERQQQQQGQQTNTTSGSPSPRIRALTWPLDGTPARALLHRQFIEFQLEAIRRTRNHYTPSTPPMITGTLRHVRSRTEIQIHSPSESEPSMSEYSATAISTPHHAAETRSFKVVGSSSANVSVMELDPTLDRPSDPFEAKTEICYRISISHAFHHLSASVPLWIPSPIEVGAVGYLLKNPAGAFRTLFNSLNPSGTSDGRLSVIAPLNGVTTVTEEHSGMKAKGRNIINKLTSAKSASIKRTYPISALADTAHLVAEKAKYQYFSNLDAPKKWFRTNVHTIMDIYQPECYKEELFLVFATVNTRDHALLVNHGGGSEPLEINFHVFSERKPGQPWGYFSGIPSDDAATGKTTSEVSEVGPTWNTVLLSRLRFRLDEQDPTTQ</sequence>
<feature type="compositionally biased region" description="Basic and acidic residues" evidence="1">
    <location>
        <begin position="264"/>
        <end position="287"/>
    </location>
</feature>
<dbReference type="AlphaFoldDB" id="A0AAD7GYG7"/>
<feature type="region of interest" description="Disordered" evidence="1">
    <location>
        <begin position="334"/>
        <end position="353"/>
    </location>
</feature>
<dbReference type="InterPro" id="IPR059179">
    <property type="entry name" value="MLKL-like_MCAfunc"/>
</dbReference>